<accession>A0AA43XJY9</accession>
<proteinExistence type="predicted"/>
<comment type="caution">
    <text evidence="1">The sequence shown here is derived from an EMBL/GenBank/DDBJ whole genome shotgun (WGS) entry which is preliminary data.</text>
</comment>
<gene>
    <name evidence="1" type="ORF">ISALK_06320</name>
</gene>
<keyword evidence="2" id="KW-1185">Reference proteome</keyword>
<dbReference type="EMBL" id="SUMG01000006">
    <property type="protein sequence ID" value="NBG88112.1"/>
    <property type="molecule type" value="Genomic_DNA"/>
</dbReference>
<reference evidence="1 2" key="1">
    <citation type="submission" date="2019-04" db="EMBL/GenBank/DDBJ databases">
        <title>Isachenkonia alkalipeptolytica gen. nov. sp. nov. a new anaerobic, alkiliphilic organothrophic bacterium capable to reduce synthesized ferrihydrite isolated from a soda lake.</title>
        <authorList>
            <person name="Toshchakov S.V."/>
            <person name="Zavarzina D.G."/>
            <person name="Zhilina T.N."/>
            <person name="Kostrikina N.A."/>
            <person name="Kublanov I.V."/>
        </authorList>
    </citation>
    <scope>NUCLEOTIDE SEQUENCE [LARGE SCALE GENOMIC DNA]</scope>
    <source>
        <strain evidence="1 2">Z-1701</strain>
    </source>
</reference>
<dbReference type="RefSeq" id="WP_160720305.1">
    <property type="nucleotide sequence ID" value="NZ_SUMG01000006.1"/>
</dbReference>
<evidence type="ECO:0000313" key="1">
    <source>
        <dbReference type="EMBL" id="NBG88112.1"/>
    </source>
</evidence>
<dbReference type="AlphaFoldDB" id="A0AA43XJY9"/>
<evidence type="ECO:0000313" key="2">
    <source>
        <dbReference type="Proteomes" id="UP000449710"/>
    </source>
</evidence>
<dbReference type="Proteomes" id="UP000449710">
    <property type="component" value="Unassembled WGS sequence"/>
</dbReference>
<sequence>MELGWIDFSKSHKNKVLNVINLLSEPGAVDELGIGTIRDGFADLFFPGTSTIQTRAKYFLLVPYLMMEIEKEPLATPEKMMEKLHQKELSLIDQLKGPGVKGVIGEISGKNLKRKPSDIYWSVIRKYSIFKENQLSINNYFRIVHKLKLNKKRTRAMGKMETEEDPNSGDDANAYVGEFFEFWNFPLWHENFRENLTMALTKEEAEFLKERILSTVGKSLLGHVLKAQNTDFLEYKFFEDLMDYLSKMPPSIQSDYLMAKAFADFIEGAHIRYNLILSAYNEPKVHEAWERWVEDIHLHGSYDLERMFSLLQVKNMGQRKFLLDLKSAMQNRDYENMDEIIKQREIQLKGKKRAKTEDPGNFNYKEWVGIRKLEYRLPNTQVIIRDIFEGTGVLNV</sequence>
<organism evidence="1 2">
    <name type="scientific">Isachenkonia alkalipeptolytica</name>
    <dbReference type="NCBI Taxonomy" id="2565777"/>
    <lineage>
        <taxon>Bacteria</taxon>
        <taxon>Bacillati</taxon>
        <taxon>Bacillota</taxon>
        <taxon>Clostridia</taxon>
        <taxon>Eubacteriales</taxon>
        <taxon>Clostridiaceae</taxon>
        <taxon>Isachenkonia</taxon>
    </lineage>
</organism>
<dbReference type="InterPro" id="IPR045941">
    <property type="entry name" value="DUF6361"/>
</dbReference>
<name>A0AA43XJY9_9CLOT</name>
<dbReference type="Pfam" id="PF19888">
    <property type="entry name" value="DUF6361"/>
    <property type="match status" value="1"/>
</dbReference>
<protein>
    <submittedName>
        <fullName evidence="1">Uncharacterized protein</fullName>
    </submittedName>
</protein>